<proteinExistence type="predicted"/>
<protein>
    <submittedName>
        <fullName evidence="1">Uncharacterized protein</fullName>
    </submittedName>
</protein>
<name>A0A0F9SYU1_9ZZZZ</name>
<sequence>MRRMRHKEPGKVLHIETPLGIVNIRVGLRDLKGRAVDSIQIIPDQCPGEQKVVRRGGCPNIRLIQLKRNT</sequence>
<dbReference type="AlphaFoldDB" id="A0A0F9SYU1"/>
<reference evidence="1" key="1">
    <citation type="journal article" date="2015" name="Nature">
        <title>Complex archaea that bridge the gap between prokaryotes and eukaryotes.</title>
        <authorList>
            <person name="Spang A."/>
            <person name="Saw J.H."/>
            <person name="Jorgensen S.L."/>
            <person name="Zaremba-Niedzwiedzka K."/>
            <person name="Martijn J."/>
            <person name="Lind A.E."/>
            <person name="van Eijk R."/>
            <person name="Schleper C."/>
            <person name="Guy L."/>
            <person name="Ettema T.J."/>
        </authorList>
    </citation>
    <scope>NUCLEOTIDE SEQUENCE</scope>
</reference>
<comment type="caution">
    <text evidence="1">The sequence shown here is derived from an EMBL/GenBank/DDBJ whole genome shotgun (WGS) entry which is preliminary data.</text>
</comment>
<evidence type="ECO:0000313" key="1">
    <source>
        <dbReference type="EMBL" id="KKN74115.1"/>
    </source>
</evidence>
<organism evidence="1">
    <name type="scientific">marine sediment metagenome</name>
    <dbReference type="NCBI Taxonomy" id="412755"/>
    <lineage>
        <taxon>unclassified sequences</taxon>
        <taxon>metagenomes</taxon>
        <taxon>ecological metagenomes</taxon>
    </lineage>
</organism>
<gene>
    <name evidence="1" type="ORF">LCGC14_0394550</name>
</gene>
<accession>A0A0F9SYU1</accession>
<dbReference type="EMBL" id="LAZR01000332">
    <property type="protein sequence ID" value="KKN74115.1"/>
    <property type="molecule type" value="Genomic_DNA"/>
</dbReference>